<dbReference type="PANTHER" id="PTHR34961:SF1">
    <property type="entry name" value="ROOT MERISTEM GROWTH FACTOR 10"/>
    <property type="match status" value="1"/>
</dbReference>
<feature type="transmembrane region" description="Helical" evidence="2">
    <location>
        <begin position="37"/>
        <end position="54"/>
    </location>
</feature>
<proteinExistence type="predicted"/>
<dbReference type="AlphaFoldDB" id="A0AAN9XFG9"/>
<evidence type="ECO:0000313" key="4">
    <source>
        <dbReference type="Proteomes" id="UP001386955"/>
    </source>
</evidence>
<feature type="compositionally biased region" description="Basic residues" evidence="1">
    <location>
        <begin position="138"/>
        <end position="147"/>
    </location>
</feature>
<dbReference type="EMBL" id="JAYMYS010000006">
    <property type="protein sequence ID" value="KAK7390181.1"/>
    <property type="molecule type" value="Genomic_DNA"/>
</dbReference>
<evidence type="ECO:0000256" key="1">
    <source>
        <dbReference type="SAM" id="MobiDB-lite"/>
    </source>
</evidence>
<feature type="compositionally biased region" description="Basic and acidic residues" evidence="1">
    <location>
        <begin position="63"/>
        <end position="105"/>
    </location>
</feature>
<keyword evidence="2" id="KW-0812">Transmembrane</keyword>
<keyword evidence="2" id="KW-1133">Transmembrane helix</keyword>
<evidence type="ECO:0000313" key="3">
    <source>
        <dbReference type="EMBL" id="KAK7390181.1"/>
    </source>
</evidence>
<protein>
    <submittedName>
        <fullName evidence="3">Uncharacterized protein</fullName>
    </submittedName>
</protein>
<comment type="caution">
    <text evidence="3">The sequence shown here is derived from an EMBL/GenBank/DDBJ whole genome shotgun (WGS) entry which is preliminary data.</text>
</comment>
<dbReference type="Proteomes" id="UP001386955">
    <property type="component" value="Unassembled WGS sequence"/>
</dbReference>
<dbReference type="InterPro" id="IPR053313">
    <property type="entry name" value="RGF"/>
</dbReference>
<evidence type="ECO:0000256" key="2">
    <source>
        <dbReference type="SAM" id="Phobius"/>
    </source>
</evidence>
<gene>
    <name evidence="3" type="ORF">VNO78_25480</name>
</gene>
<dbReference type="PANTHER" id="PTHR34961">
    <property type="entry name" value="TRANSMEMBRANE PROTEIN"/>
    <property type="match status" value="1"/>
</dbReference>
<organism evidence="3 4">
    <name type="scientific">Psophocarpus tetragonolobus</name>
    <name type="common">Winged bean</name>
    <name type="synonym">Dolichos tetragonolobus</name>
    <dbReference type="NCBI Taxonomy" id="3891"/>
    <lineage>
        <taxon>Eukaryota</taxon>
        <taxon>Viridiplantae</taxon>
        <taxon>Streptophyta</taxon>
        <taxon>Embryophyta</taxon>
        <taxon>Tracheophyta</taxon>
        <taxon>Spermatophyta</taxon>
        <taxon>Magnoliopsida</taxon>
        <taxon>eudicotyledons</taxon>
        <taxon>Gunneridae</taxon>
        <taxon>Pentapetalae</taxon>
        <taxon>rosids</taxon>
        <taxon>fabids</taxon>
        <taxon>Fabales</taxon>
        <taxon>Fabaceae</taxon>
        <taxon>Papilionoideae</taxon>
        <taxon>50 kb inversion clade</taxon>
        <taxon>NPAAA clade</taxon>
        <taxon>indigoferoid/millettioid clade</taxon>
        <taxon>Phaseoleae</taxon>
        <taxon>Psophocarpus</taxon>
    </lineage>
</organism>
<name>A0AAN9XFG9_PSOTE</name>
<accession>A0AAN9XFG9</accession>
<sequence length="165" mass="18951">MHIYFLVTTNTRATLQHFPHPTIKFCQNFRLHSMSSSAYFLLFFLCISLHACYARHLGPLNKKPGEKSHFSIKSSEKNGFDSSPKRLNEGHNKTETHLVGDSEKPRNRRSTNHRVHKSSENASGASQKSHVSVSWRVPHNKKPRQKHPGFDLDYSPPKTHPPHHN</sequence>
<feature type="compositionally biased region" description="Basic residues" evidence="1">
    <location>
        <begin position="106"/>
        <end position="116"/>
    </location>
</feature>
<keyword evidence="2" id="KW-0472">Membrane</keyword>
<keyword evidence="4" id="KW-1185">Reference proteome</keyword>
<feature type="region of interest" description="Disordered" evidence="1">
    <location>
        <begin position="63"/>
        <end position="165"/>
    </location>
</feature>
<reference evidence="3 4" key="1">
    <citation type="submission" date="2024-01" db="EMBL/GenBank/DDBJ databases">
        <title>The genomes of 5 underutilized Papilionoideae crops provide insights into root nodulation and disease resistanc.</title>
        <authorList>
            <person name="Jiang F."/>
        </authorList>
    </citation>
    <scope>NUCLEOTIDE SEQUENCE [LARGE SCALE GENOMIC DNA]</scope>
    <source>
        <strain evidence="3">DUOXIRENSHENG_FW03</strain>
        <tissue evidence="3">Leaves</tissue>
    </source>
</reference>
<feature type="compositionally biased region" description="Polar residues" evidence="1">
    <location>
        <begin position="120"/>
        <end position="132"/>
    </location>
</feature>